<dbReference type="STRING" id="1513793.SAMN06296036_118103"/>
<protein>
    <submittedName>
        <fullName evidence="2">Endonuclease/Exonuclease/phosphatase family protein</fullName>
    </submittedName>
</protein>
<sequence length="377" mass="42556">MLIARTIYYLISFSLSTSLLWPTRSLANDNTIRIATFNLWDVQAKDLQSGSDPRLKKAAAMIQSVQPDIILLNEIAYDQNNNGQRFADGFLAKSQGINLKPISYRSLATPSNTGVHSGFDFDNNGKIVSDPYINPREYGNDAWGFGEFPGHYALAVLVRKDLKILESQVRSFQKFLWKDLPGAMKPVDPKTGKSWYNAEEWLQFRLSSKTHLDVPVQLGDDTILHVLASHPTPPVFDGEEDRNGARNHDEIRFWAEYINGQRFITDDAGRRGGLPENAAFVILGDLNADPNDGDSIGNPMKRWLLSHPRILDYKPKLARYHDRTRFGYADDDDDTASWALRVDYVLPSDNFLVNQGAVEWDASVSDHGLVWLEITVK</sequence>
<dbReference type="Gene3D" id="3.60.10.10">
    <property type="entry name" value="Endonuclease/exonuclease/phosphatase"/>
    <property type="match status" value="1"/>
</dbReference>
<dbReference type="GO" id="GO:0004519">
    <property type="term" value="F:endonuclease activity"/>
    <property type="evidence" value="ECO:0007669"/>
    <property type="project" value="UniProtKB-KW"/>
</dbReference>
<dbReference type="RefSeq" id="WP_132322288.1">
    <property type="nucleotide sequence ID" value="NZ_FWZT01000018.1"/>
</dbReference>
<evidence type="ECO:0000313" key="3">
    <source>
        <dbReference type="Proteomes" id="UP000192907"/>
    </source>
</evidence>
<dbReference type="GO" id="GO:0004527">
    <property type="term" value="F:exonuclease activity"/>
    <property type="evidence" value="ECO:0007669"/>
    <property type="project" value="UniProtKB-KW"/>
</dbReference>
<dbReference type="SUPFAM" id="SSF56219">
    <property type="entry name" value="DNase I-like"/>
    <property type="match status" value="1"/>
</dbReference>
<evidence type="ECO:0000313" key="2">
    <source>
        <dbReference type="EMBL" id="SMF57184.1"/>
    </source>
</evidence>
<dbReference type="AlphaFoldDB" id="A0A1Y6CCS5"/>
<dbReference type="Proteomes" id="UP000192907">
    <property type="component" value="Unassembled WGS sequence"/>
</dbReference>
<dbReference type="InterPro" id="IPR005135">
    <property type="entry name" value="Endo/exonuclease/phosphatase"/>
</dbReference>
<keyword evidence="2" id="KW-0269">Exonuclease</keyword>
<dbReference type="Pfam" id="PF03372">
    <property type="entry name" value="Exo_endo_phos"/>
    <property type="match status" value="1"/>
</dbReference>
<organism evidence="2 3">
    <name type="scientific">Pseudobacteriovorax antillogorgiicola</name>
    <dbReference type="NCBI Taxonomy" id="1513793"/>
    <lineage>
        <taxon>Bacteria</taxon>
        <taxon>Pseudomonadati</taxon>
        <taxon>Bdellovibrionota</taxon>
        <taxon>Oligoflexia</taxon>
        <taxon>Oligoflexales</taxon>
        <taxon>Pseudobacteriovoracaceae</taxon>
        <taxon>Pseudobacteriovorax</taxon>
    </lineage>
</organism>
<evidence type="ECO:0000259" key="1">
    <source>
        <dbReference type="Pfam" id="PF03372"/>
    </source>
</evidence>
<reference evidence="3" key="1">
    <citation type="submission" date="2017-04" db="EMBL/GenBank/DDBJ databases">
        <authorList>
            <person name="Varghese N."/>
            <person name="Submissions S."/>
        </authorList>
    </citation>
    <scope>NUCLEOTIDE SEQUENCE [LARGE SCALE GENOMIC DNA]</scope>
    <source>
        <strain evidence="3">RKEM611</strain>
    </source>
</reference>
<gene>
    <name evidence="2" type="ORF">SAMN06296036_118103</name>
</gene>
<keyword evidence="2" id="KW-0255">Endonuclease</keyword>
<proteinExistence type="predicted"/>
<feature type="domain" description="Endonuclease/exonuclease/phosphatase" evidence="1">
    <location>
        <begin position="49"/>
        <end position="367"/>
    </location>
</feature>
<accession>A0A1Y6CCS5</accession>
<name>A0A1Y6CCS5_9BACT</name>
<dbReference type="InterPro" id="IPR036691">
    <property type="entry name" value="Endo/exonu/phosph_ase_sf"/>
</dbReference>
<dbReference type="OrthoDB" id="292013at2"/>
<keyword evidence="2" id="KW-0540">Nuclease</keyword>
<keyword evidence="2" id="KW-0378">Hydrolase</keyword>
<keyword evidence="3" id="KW-1185">Reference proteome</keyword>
<dbReference type="EMBL" id="FWZT01000018">
    <property type="protein sequence ID" value="SMF57184.1"/>
    <property type="molecule type" value="Genomic_DNA"/>
</dbReference>